<evidence type="ECO:0000313" key="3">
    <source>
        <dbReference type="Proteomes" id="UP001215280"/>
    </source>
</evidence>
<protein>
    <submittedName>
        <fullName evidence="2">Uncharacterized protein</fullName>
    </submittedName>
</protein>
<feature type="region of interest" description="Disordered" evidence="1">
    <location>
        <begin position="63"/>
        <end position="90"/>
    </location>
</feature>
<dbReference type="AlphaFoldDB" id="A0AAD7HGF9"/>
<evidence type="ECO:0000313" key="2">
    <source>
        <dbReference type="EMBL" id="KAJ7720211.1"/>
    </source>
</evidence>
<dbReference type="Proteomes" id="UP001215280">
    <property type="component" value="Unassembled WGS sequence"/>
</dbReference>
<keyword evidence="3" id="KW-1185">Reference proteome</keyword>
<name>A0AAD7HGF9_9AGAR</name>
<organism evidence="2 3">
    <name type="scientific">Mycena maculata</name>
    <dbReference type="NCBI Taxonomy" id="230809"/>
    <lineage>
        <taxon>Eukaryota</taxon>
        <taxon>Fungi</taxon>
        <taxon>Dikarya</taxon>
        <taxon>Basidiomycota</taxon>
        <taxon>Agaricomycotina</taxon>
        <taxon>Agaricomycetes</taxon>
        <taxon>Agaricomycetidae</taxon>
        <taxon>Agaricales</taxon>
        <taxon>Marasmiineae</taxon>
        <taxon>Mycenaceae</taxon>
        <taxon>Mycena</taxon>
    </lineage>
</organism>
<reference evidence="2" key="1">
    <citation type="submission" date="2023-03" db="EMBL/GenBank/DDBJ databases">
        <title>Massive genome expansion in bonnet fungi (Mycena s.s.) driven by repeated elements and novel gene families across ecological guilds.</title>
        <authorList>
            <consortium name="Lawrence Berkeley National Laboratory"/>
            <person name="Harder C.B."/>
            <person name="Miyauchi S."/>
            <person name="Viragh M."/>
            <person name="Kuo A."/>
            <person name="Thoen E."/>
            <person name="Andreopoulos B."/>
            <person name="Lu D."/>
            <person name="Skrede I."/>
            <person name="Drula E."/>
            <person name="Henrissat B."/>
            <person name="Morin E."/>
            <person name="Kohler A."/>
            <person name="Barry K."/>
            <person name="LaButti K."/>
            <person name="Morin E."/>
            <person name="Salamov A."/>
            <person name="Lipzen A."/>
            <person name="Mereny Z."/>
            <person name="Hegedus B."/>
            <person name="Baldrian P."/>
            <person name="Stursova M."/>
            <person name="Weitz H."/>
            <person name="Taylor A."/>
            <person name="Grigoriev I.V."/>
            <person name="Nagy L.G."/>
            <person name="Martin F."/>
            <person name="Kauserud H."/>
        </authorList>
    </citation>
    <scope>NUCLEOTIDE SEQUENCE</scope>
    <source>
        <strain evidence="2">CBHHK188m</strain>
    </source>
</reference>
<dbReference type="EMBL" id="JARJLG010000282">
    <property type="protein sequence ID" value="KAJ7720211.1"/>
    <property type="molecule type" value="Genomic_DNA"/>
</dbReference>
<feature type="compositionally biased region" description="Basic and acidic residues" evidence="1">
    <location>
        <begin position="77"/>
        <end position="90"/>
    </location>
</feature>
<accession>A0AAD7HGF9</accession>
<proteinExistence type="predicted"/>
<comment type="caution">
    <text evidence="2">The sequence shown here is derived from an EMBL/GenBank/DDBJ whole genome shotgun (WGS) entry which is preliminary data.</text>
</comment>
<sequence length="274" mass="29578">MAFSANSFVRRAQAETEVWHETAGTGMGGDNDAMVALRKPSQKGSKERCGNAPSGMCEKCQGHPRGYGDMSSDGDGDERGWSAEKKCPQRGPWERGWVKVSKKTRQKEERSDGIKGKVDVAELMSWNYNRRWITDDPASDIPVTSGQIGGVTEGIRPNICRGGAPTVPEGHPGLEYRLVPVLTTRFVGKLRGMGGRTGSNAHSMSGPNSFKGSSIQRCFSSEVLAKAPKFGFHGYIAGRRIWIASHMSKKVGIERAAASHVGSSRAASIGTPKR</sequence>
<gene>
    <name evidence="2" type="ORF">DFH07DRAFT_784456</name>
</gene>
<evidence type="ECO:0000256" key="1">
    <source>
        <dbReference type="SAM" id="MobiDB-lite"/>
    </source>
</evidence>